<dbReference type="AlphaFoldDB" id="X1TT08"/>
<dbReference type="PROSITE" id="PS50943">
    <property type="entry name" value="HTH_CROC1"/>
    <property type="match status" value="1"/>
</dbReference>
<organism evidence="2">
    <name type="scientific">marine sediment metagenome</name>
    <dbReference type="NCBI Taxonomy" id="412755"/>
    <lineage>
        <taxon>unclassified sequences</taxon>
        <taxon>metagenomes</taxon>
        <taxon>ecological metagenomes</taxon>
    </lineage>
</organism>
<dbReference type="InterPro" id="IPR001387">
    <property type="entry name" value="Cro/C1-type_HTH"/>
</dbReference>
<evidence type="ECO:0000313" key="2">
    <source>
        <dbReference type="EMBL" id="GAI90710.1"/>
    </source>
</evidence>
<reference evidence="2" key="1">
    <citation type="journal article" date="2014" name="Front. Microbiol.">
        <title>High frequency of phylogenetically diverse reductive dehalogenase-homologous genes in deep subseafloor sedimentary metagenomes.</title>
        <authorList>
            <person name="Kawai M."/>
            <person name="Futagami T."/>
            <person name="Toyoda A."/>
            <person name="Takaki Y."/>
            <person name="Nishi S."/>
            <person name="Hori S."/>
            <person name="Arai W."/>
            <person name="Tsubouchi T."/>
            <person name="Morono Y."/>
            <person name="Uchiyama I."/>
            <person name="Ito T."/>
            <person name="Fujiyama A."/>
            <person name="Inagaki F."/>
            <person name="Takami H."/>
        </authorList>
    </citation>
    <scope>NUCLEOTIDE SEQUENCE</scope>
    <source>
        <strain evidence="2">Expedition CK06-06</strain>
    </source>
</reference>
<dbReference type="EMBL" id="BARW01023005">
    <property type="protein sequence ID" value="GAI90710.1"/>
    <property type="molecule type" value="Genomic_DNA"/>
</dbReference>
<dbReference type="GO" id="GO:0003677">
    <property type="term" value="F:DNA binding"/>
    <property type="evidence" value="ECO:0007669"/>
    <property type="project" value="InterPro"/>
</dbReference>
<feature type="domain" description="HTH cro/C1-type" evidence="1">
    <location>
        <begin position="12"/>
        <end position="66"/>
    </location>
</feature>
<gene>
    <name evidence="2" type="ORF">S12H4_38252</name>
</gene>
<comment type="caution">
    <text evidence="2">The sequence shown here is derived from an EMBL/GenBank/DDBJ whole genome shotgun (WGS) entry which is preliminary data.</text>
</comment>
<proteinExistence type="predicted"/>
<dbReference type="SMART" id="SM00530">
    <property type="entry name" value="HTH_XRE"/>
    <property type="match status" value="1"/>
</dbReference>
<dbReference type="Gene3D" id="1.10.260.40">
    <property type="entry name" value="lambda repressor-like DNA-binding domains"/>
    <property type="match status" value="1"/>
</dbReference>
<dbReference type="CDD" id="cd00093">
    <property type="entry name" value="HTH_XRE"/>
    <property type="match status" value="1"/>
</dbReference>
<dbReference type="InterPro" id="IPR010982">
    <property type="entry name" value="Lambda_DNA-bd_dom_sf"/>
</dbReference>
<accession>X1TT08</accession>
<sequence>MSNDKQTLDRIIKQQRVMSGLTLRQLSDKSGVSHSHLGRIERGERFPSGHILRKITQPLGFEETELFVLADYLSPPSASEGVSEAQHIPRELEPYVASVLSQEPVEMQRTVVAILTILKSMAR</sequence>
<dbReference type="Pfam" id="PF01381">
    <property type="entry name" value="HTH_3"/>
    <property type="match status" value="1"/>
</dbReference>
<dbReference type="SUPFAM" id="SSF47413">
    <property type="entry name" value="lambda repressor-like DNA-binding domains"/>
    <property type="match status" value="1"/>
</dbReference>
<protein>
    <recommendedName>
        <fullName evidence="1">HTH cro/C1-type domain-containing protein</fullName>
    </recommendedName>
</protein>
<name>X1TT08_9ZZZZ</name>
<evidence type="ECO:0000259" key="1">
    <source>
        <dbReference type="PROSITE" id="PS50943"/>
    </source>
</evidence>